<keyword evidence="4" id="KW-1185">Reference proteome</keyword>
<organism evidence="3 4">
    <name type="scientific">Dongia sedimenti</name>
    <dbReference type="NCBI Taxonomy" id="3064282"/>
    <lineage>
        <taxon>Bacteria</taxon>
        <taxon>Pseudomonadati</taxon>
        <taxon>Pseudomonadota</taxon>
        <taxon>Alphaproteobacteria</taxon>
        <taxon>Rhodospirillales</taxon>
        <taxon>Dongiaceae</taxon>
        <taxon>Dongia</taxon>
    </lineage>
</organism>
<reference evidence="4" key="1">
    <citation type="submission" date="2023-08" db="EMBL/GenBank/DDBJ databases">
        <title>Rhodospirillaceae gen. nov., a novel taxon isolated from the Yangtze River Yuezi River estuary sludge.</title>
        <authorList>
            <person name="Ruan L."/>
        </authorList>
    </citation>
    <scope>NUCLEOTIDE SEQUENCE [LARGE SCALE GENOMIC DNA]</scope>
    <source>
        <strain evidence="4">R-7</strain>
    </source>
</reference>
<dbReference type="Proteomes" id="UP001230156">
    <property type="component" value="Unassembled WGS sequence"/>
</dbReference>
<dbReference type="PANTHER" id="PTHR33606:SF3">
    <property type="entry name" value="PROTEIN YCII"/>
    <property type="match status" value="1"/>
</dbReference>
<proteinExistence type="inferred from homology"/>
<comment type="similarity">
    <text evidence="1">Belongs to the YciI family.</text>
</comment>
<dbReference type="EMBL" id="JAUYVI010000013">
    <property type="protein sequence ID" value="MDQ7251556.1"/>
    <property type="molecule type" value="Genomic_DNA"/>
</dbReference>
<dbReference type="InterPro" id="IPR011008">
    <property type="entry name" value="Dimeric_a/b-barrel"/>
</dbReference>
<dbReference type="InterPro" id="IPR005545">
    <property type="entry name" value="YCII"/>
</dbReference>
<dbReference type="PANTHER" id="PTHR33606">
    <property type="entry name" value="PROTEIN YCII"/>
    <property type="match status" value="1"/>
</dbReference>
<gene>
    <name evidence="3" type="ORF">Q8A70_27970</name>
</gene>
<protein>
    <submittedName>
        <fullName evidence="3">YciI family protein</fullName>
    </submittedName>
</protein>
<accession>A0ABU0YV18</accession>
<feature type="domain" description="YCII-related" evidence="2">
    <location>
        <begin position="6"/>
        <end position="92"/>
    </location>
</feature>
<evidence type="ECO:0000259" key="2">
    <source>
        <dbReference type="Pfam" id="PF03795"/>
    </source>
</evidence>
<comment type="caution">
    <text evidence="3">The sequence shown here is derived from an EMBL/GenBank/DDBJ whole genome shotgun (WGS) entry which is preliminary data.</text>
</comment>
<dbReference type="InterPro" id="IPR051807">
    <property type="entry name" value="Sec-metab_biosynth-assoc"/>
</dbReference>
<name>A0ABU0YV18_9PROT</name>
<dbReference type="SUPFAM" id="SSF54909">
    <property type="entry name" value="Dimeric alpha+beta barrel"/>
    <property type="match status" value="1"/>
</dbReference>
<evidence type="ECO:0000256" key="1">
    <source>
        <dbReference type="ARBA" id="ARBA00007689"/>
    </source>
</evidence>
<evidence type="ECO:0000313" key="4">
    <source>
        <dbReference type="Proteomes" id="UP001230156"/>
    </source>
</evidence>
<evidence type="ECO:0000313" key="3">
    <source>
        <dbReference type="EMBL" id="MDQ7251556.1"/>
    </source>
</evidence>
<dbReference type="RefSeq" id="WP_379962036.1">
    <property type="nucleotide sequence ID" value="NZ_JAUYVI010000013.1"/>
</dbReference>
<sequence length="185" mass="20982">MAEPAMEFVFYCRDKPNVGALLERNVEAHWSFMDRYADRLLTRGPTLTDDGETHTGSLHIVRLDSVVETGTFAYEEPFYRAGVYDAVFIRRWHDRLGRPMRDFKPDDDVPFYLILGHAEPPSSLAAMLGDRLAVYGWTQPLDGGAWSGFAAILQAPSRQAIKDRLASALFDASLEIHRWRIGGRH</sequence>
<dbReference type="Gene3D" id="3.30.70.1060">
    <property type="entry name" value="Dimeric alpha+beta barrel"/>
    <property type="match status" value="1"/>
</dbReference>
<dbReference type="Pfam" id="PF03795">
    <property type="entry name" value="YCII"/>
    <property type="match status" value="1"/>
</dbReference>